<proteinExistence type="predicted"/>
<evidence type="ECO:0000313" key="2">
    <source>
        <dbReference type="EMBL" id="SHI91746.1"/>
    </source>
</evidence>
<dbReference type="AlphaFoldDB" id="A0A1M6F281"/>
<sequence>MEKIIITVLGQDRPGIIAAVSQSLFEQDCNIENISQMVLQSEFAGLFVITAPEGATIEGVRESLNKALAAMNLEVQAKVLTKPQAPAAAPVVEPFLITTMGPDAKGLVARITAVLAKHGANVTNFKAVFHGGQNPDRNIMVYEVDVPADGNREALYAGLRSKAKELGLEIIIQHRDIFDAVNKI</sequence>
<dbReference type="Proteomes" id="UP000183994">
    <property type="component" value="Unassembled WGS sequence"/>
</dbReference>
<dbReference type="SUPFAM" id="SSF55021">
    <property type="entry name" value="ACT-like"/>
    <property type="match status" value="2"/>
</dbReference>
<dbReference type="InterPro" id="IPR002912">
    <property type="entry name" value="ACT_dom"/>
</dbReference>
<gene>
    <name evidence="2" type="ORF">SAMN02745216_00703</name>
</gene>
<dbReference type="Gene3D" id="3.30.70.260">
    <property type="match status" value="2"/>
</dbReference>
<feature type="domain" description="ACT" evidence="1">
    <location>
        <begin position="96"/>
        <end position="173"/>
    </location>
</feature>
<dbReference type="STRING" id="1121393.SAMN02745216_00703"/>
<protein>
    <submittedName>
        <fullName evidence="2">Glycine cleavage system transcriptional repressor</fullName>
    </submittedName>
</protein>
<reference evidence="3" key="1">
    <citation type="submission" date="2016-11" db="EMBL/GenBank/DDBJ databases">
        <authorList>
            <person name="Varghese N."/>
            <person name="Submissions S."/>
        </authorList>
    </citation>
    <scope>NUCLEOTIDE SEQUENCE [LARGE SCALE GENOMIC DNA]</scope>
    <source>
        <strain evidence="3">DSM 16219</strain>
    </source>
</reference>
<evidence type="ECO:0000259" key="1">
    <source>
        <dbReference type="PROSITE" id="PS51671"/>
    </source>
</evidence>
<accession>A0A1M6F281</accession>
<dbReference type="PROSITE" id="PS51671">
    <property type="entry name" value="ACT"/>
    <property type="match status" value="2"/>
</dbReference>
<dbReference type="RefSeq" id="WP_073472925.1">
    <property type="nucleotide sequence ID" value="NZ_FQZU01000003.1"/>
</dbReference>
<evidence type="ECO:0000313" key="3">
    <source>
        <dbReference type="Proteomes" id="UP000183994"/>
    </source>
</evidence>
<dbReference type="Pfam" id="PF13740">
    <property type="entry name" value="ACT_6"/>
    <property type="match status" value="2"/>
</dbReference>
<name>A0A1M6F281_9BACT</name>
<dbReference type="PANTHER" id="PTHR34875:SF6">
    <property type="entry name" value="UPF0237 PROTEIN MJ1558"/>
    <property type="match status" value="1"/>
</dbReference>
<keyword evidence="3" id="KW-1185">Reference proteome</keyword>
<dbReference type="EMBL" id="FQZU01000003">
    <property type="protein sequence ID" value="SHI91746.1"/>
    <property type="molecule type" value="Genomic_DNA"/>
</dbReference>
<dbReference type="OrthoDB" id="12860at2"/>
<dbReference type="InterPro" id="IPR050990">
    <property type="entry name" value="UPF0237/GcvR_regulator"/>
</dbReference>
<organism evidence="2 3">
    <name type="scientific">Desulfatibacillum alkenivorans DSM 16219</name>
    <dbReference type="NCBI Taxonomy" id="1121393"/>
    <lineage>
        <taxon>Bacteria</taxon>
        <taxon>Pseudomonadati</taxon>
        <taxon>Thermodesulfobacteriota</taxon>
        <taxon>Desulfobacteria</taxon>
        <taxon>Desulfobacterales</taxon>
        <taxon>Desulfatibacillaceae</taxon>
        <taxon>Desulfatibacillum</taxon>
    </lineage>
</organism>
<feature type="domain" description="ACT" evidence="1">
    <location>
        <begin position="5"/>
        <end position="84"/>
    </location>
</feature>
<dbReference type="InterPro" id="IPR045865">
    <property type="entry name" value="ACT-like_dom_sf"/>
</dbReference>
<dbReference type="PANTHER" id="PTHR34875">
    <property type="entry name" value="UPF0237 PROTEIN MJ1558"/>
    <property type="match status" value="1"/>
</dbReference>